<dbReference type="PANTHER" id="PTHR12526:SF584">
    <property type="entry name" value="GLYCOSYLTRANSFERASE"/>
    <property type="match status" value="1"/>
</dbReference>
<dbReference type="Gene3D" id="3.40.50.2000">
    <property type="entry name" value="Glycogen Phosphorylase B"/>
    <property type="match status" value="2"/>
</dbReference>
<dbReference type="Proteomes" id="UP001284601">
    <property type="component" value="Unassembled WGS sequence"/>
</dbReference>
<reference evidence="5 6" key="2">
    <citation type="submission" date="2023-10" db="EMBL/GenBank/DDBJ databases">
        <authorList>
            <person name="Han X.F."/>
        </authorList>
    </citation>
    <scope>NUCLEOTIDE SEQUENCE [LARGE SCALE GENOMIC DNA]</scope>
    <source>
        <strain evidence="5 6">KCTC 39840</strain>
    </source>
</reference>
<dbReference type="Pfam" id="PF13439">
    <property type="entry name" value="Glyco_transf_4"/>
    <property type="match status" value="1"/>
</dbReference>
<organism evidence="5 6">
    <name type="scientific">Conexibacter stalactiti</name>
    <dbReference type="NCBI Taxonomy" id="1940611"/>
    <lineage>
        <taxon>Bacteria</taxon>
        <taxon>Bacillati</taxon>
        <taxon>Actinomycetota</taxon>
        <taxon>Thermoleophilia</taxon>
        <taxon>Solirubrobacterales</taxon>
        <taxon>Conexibacteraceae</taxon>
        <taxon>Conexibacter</taxon>
    </lineage>
</organism>
<feature type="domain" description="Glycosyl transferase family 1" evidence="3">
    <location>
        <begin position="222"/>
        <end position="368"/>
    </location>
</feature>
<evidence type="ECO:0000313" key="6">
    <source>
        <dbReference type="Proteomes" id="UP001284601"/>
    </source>
</evidence>
<evidence type="ECO:0000259" key="4">
    <source>
        <dbReference type="Pfam" id="PF13439"/>
    </source>
</evidence>
<keyword evidence="1 5" id="KW-0328">Glycosyltransferase</keyword>
<keyword evidence="2 5" id="KW-0808">Transferase</keyword>
<name>A0ABU4HZN5_9ACTN</name>
<proteinExistence type="predicted"/>
<dbReference type="GO" id="GO:0016757">
    <property type="term" value="F:glycosyltransferase activity"/>
    <property type="evidence" value="ECO:0007669"/>
    <property type="project" value="UniProtKB-KW"/>
</dbReference>
<dbReference type="EMBL" id="JAWSTH010000184">
    <property type="protein sequence ID" value="MDW5598801.1"/>
    <property type="molecule type" value="Genomic_DNA"/>
</dbReference>
<dbReference type="Pfam" id="PF00534">
    <property type="entry name" value="Glycos_transf_1"/>
    <property type="match status" value="1"/>
</dbReference>
<comment type="caution">
    <text evidence="5">The sequence shown here is derived from an EMBL/GenBank/DDBJ whole genome shotgun (WGS) entry which is preliminary data.</text>
</comment>
<evidence type="ECO:0000256" key="2">
    <source>
        <dbReference type="ARBA" id="ARBA00022679"/>
    </source>
</evidence>
<accession>A0ABU4HZN5</accession>
<dbReference type="InterPro" id="IPR028098">
    <property type="entry name" value="Glyco_trans_4-like_N"/>
</dbReference>
<dbReference type="RefSeq" id="WP_318601388.1">
    <property type="nucleotide sequence ID" value="NZ_JAWSTH010000184.1"/>
</dbReference>
<evidence type="ECO:0000259" key="3">
    <source>
        <dbReference type="Pfam" id="PF00534"/>
    </source>
</evidence>
<evidence type="ECO:0000313" key="5">
    <source>
        <dbReference type="EMBL" id="MDW5598801.1"/>
    </source>
</evidence>
<protein>
    <submittedName>
        <fullName evidence="5">Glycosyltransferase</fullName>
        <ecNumber evidence="5">2.4.-.-</ecNumber>
    </submittedName>
</protein>
<dbReference type="PANTHER" id="PTHR12526">
    <property type="entry name" value="GLYCOSYLTRANSFERASE"/>
    <property type="match status" value="1"/>
</dbReference>
<evidence type="ECO:0000256" key="1">
    <source>
        <dbReference type="ARBA" id="ARBA00022676"/>
    </source>
</evidence>
<gene>
    <name evidence="5" type="ORF">R7226_30870</name>
</gene>
<dbReference type="EC" id="2.4.-.-" evidence="5"/>
<feature type="domain" description="Glycosyltransferase subfamily 4-like N-terminal" evidence="4">
    <location>
        <begin position="38"/>
        <end position="212"/>
    </location>
</feature>
<sequence>MSEQPQPPAGVAPATDLLAELRERFPRVAVVHDWLTIPGGSEDVVVQLLEMFPHAELFTSVYDPAPWPPIITQRPVHASFLNRIPGATANYPKLLPLMNRAFESFDLSGFDLVLSSSHANAKNVHTPPGTLHVCYCHTPMRYAWEPEFLAGEEIGRAMRLALPPLLRKLRKDDLAGAARPDVFVANSAYVAARIERFYGREAHVVHPPVDVDHYLGLERAADDFYLVFGRVVPYKRVDLAVAAGDLLDRRVKIAGGGRALEAVRAAAGPRSSADFLGRVSDADRDALLGGARALLFPGEEDFGIVPVEAQAAGLPVIAYGVGGARETVRDGETGVLFEEQTPASLAAAIERFEALTLDPEAPRRNARRFGREQFRAQLAAVIAAAV</sequence>
<dbReference type="SUPFAM" id="SSF53756">
    <property type="entry name" value="UDP-Glycosyltransferase/glycogen phosphorylase"/>
    <property type="match status" value="1"/>
</dbReference>
<dbReference type="InterPro" id="IPR001296">
    <property type="entry name" value="Glyco_trans_1"/>
</dbReference>
<keyword evidence="6" id="KW-1185">Reference proteome</keyword>
<reference evidence="6" key="1">
    <citation type="submission" date="2023-07" db="EMBL/GenBank/DDBJ databases">
        <title>Conexibacter stalactiti sp. nov., isolated from stalactites in a lava cave and emended description of the genus Conexibacter.</title>
        <authorList>
            <person name="Lee S.D."/>
        </authorList>
    </citation>
    <scope>NUCLEOTIDE SEQUENCE [LARGE SCALE GENOMIC DNA]</scope>
    <source>
        <strain evidence="6">KCTC 39840</strain>
    </source>
</reference>